<evidence type="ECO:0000256" key="6">
    <source>
        <dbReference type="ARBA" id="ARBA00061282"/>
    </source>
</evidence>
<evidence type="ECO:0000313" key="10">
    <source>
        <dbReference type="EMBL" id="RZC48720.1"/>
    </source>
</evidence>
<comment type="similarity">
    <text evidence="6">Belongs to the iron/ascorbate-dependent oxidoreductase family. GA2OX subfamily.</text>
</comment>
<dbReference type="Pfam" id="PF14226">
    <property type="entry name" value="DIOX_N"/>
    <property type="match status" value="1"/>
</dbReference>
<dbReference type="InterPro" id="IPR027443">
    <property type="entry name" value="IPNS-like_sf"/>
</dbReference>
<name>A0A4Y7ILQ6_PAPSO</name>
<keyword evidence="11" id="KW-1185">Reference proteome</keyword>
<feature type="domain" description="Fe2OG dioxygenase" evidence="9">
    <location>
        <begin position="171"/>
        <end position="277"/>
    </location>
</feature>
<sequence length="330" mass="36920">MVVPSPNHPIHNQKERIKSIGVPVIDLSNKRSIVSDSIVKACEEYGFFKVINHGVSKDIISKMENEGHDFFAKPSLEKLKAGPATPLGYGIKNIGFNGDFGEVEYLLLHTNPLSISQRSKSISNDPIKFSNVVNDYIEAVRDLTCEILELIAEGLWVPDKSIFSKLIRDVDSDSIIRINHYPSSLQHMSDNNNRIGFGAHTDPQILNLLRSNDVDGFQISVEDGVWVPVPSDPAAFYVNVGDALQALTNGRFSSVKHRVLTNSNKSARMSMIYFGTPPLHACISPIPELVTPQKPSQYRPFTWDEYKKATYALRLSDHRLNLFSVQQQSE</sequence>
<reference evidence="10 11" key="1">
    <citation type="journal article" date="2018" name="Science">
        <title>The opium poppy genome and morphinan production.</title>
        <authorList>
            <person name="Guo L."/>
            <person name="Winzer T."/>
            <person name="Yang X."/>
            <person name="Li Y."/>
            <person name="Ning Z."/>
            <person name="He Z."/>
            <person name="Teodor R."/>
            <person name="Lu Y."/>
            <person name="Bowser T.A."/>
            <person name="Graham I.A."/>
            <person name="Ye K."/>
        </authorList>
    </citation>
    <scope>NUCLEOTIDE SEQUENCE [LARGE SCALE GENOMIC DNA]</scope>
    <source>
        <strain evidence="11">cv. HN1</strain>
        <tissue evidence="10">Leaves</tissue>
    </source>
</reference>
<evidence type="ECO:0000256" key="5">
    <source>
        <dbReference type="ARBA" id="ARBA00052204"/>
    </source>
</evidence>
<dbReference type="OrthoDB" id="288590at2759"/>
<dbReference type="GO" id="GO:0045543">
    <property type="term" value="F:gibberellin 2-beta-dioxygenase activity"/>
    <property type="evidence" value="ECO:0007669"/>
    <property type="project" value="UniProtKB-EC"/>
</dbReference>
<evidence type="ECO:0000256" key="3">
    <source>
        <dbReference type="ARBA" id="ARBA00023002"/>
    </source>
</evidence>
<dbReference type="AlphaFoldDB" id="A0A4Y7ILQ6"/>
<dbReference type="InterPro" id="IPR050231">
    <property type="entry name" value="Iron_ascorbate_oxido_reductase"/>
</dbReference>
<evidence type="ECO:0000256" key="2">
    <source>
        <dbReference type="ARBA" id="ARBA00022964"/>
    </source>
</evidence>
<keyword evidence="3 8" id="KW-0560">Oxidoreductase</keyword>
<dbReference type="GO" id="GO:0009685">
    <property type="term" value="P:gibberellin metabolic process"/>
    <property type="evidence" value="ECO:0007669"/>
    <property type="project" value="UniProtKB-ARBA"/>
</dbReference>
<dbReference type="Gramene" id="RZC48720">
    <property type="protein sequence ID" value="RZC48720"/>
    <property type="gene ID" value="C5167_017146"/>
</dbReference>
<evidence type="ECO:0000259" key="9">
    <source>
        <dbReference type="PROSITE" id="PS51471"/>
    </source>
</evidence>
<protein>
    <recommendedName>
        <fullName evidence="7">gibberellin 2beta-dioxygenase</fullName>
        <ecNumber evidence="7">1.14.11.13</ecNumber>
    </recommendedName>
</protein>
<keyword evidence="2" id="KW-0223">Dioxygenase</keyword>
<dbReference type="FunFam" id="2.60.120.330:FF:000025">
    <property type="entry name" value="Gibberellin 2-beta-dioxygenase 2"/>
    <property type="match status" value="1"/>
</dbReference>
<evidence type="ECO:0000256" key="4">
    <source>
        <dbReference type="ARBA" id="ARBA00023004"/>
    </source>
</evidence>
<dbReference type="InterPro" id="IPR044861">
    <property type="entry name" value="IPNS-like_FE2OG_OXY"/>
</dbReference>
<dbReference type="Gene3D" id="2.60.120.330">
    <property type="entry name" value="B-lactam Antibiotic, Isopenicillin N Synthase, Chain"/>
    <property type="match status" value="1"/>
</dbReference>
<dbReference type="PANTHER" id="PTHR47990">
    <property type="entry name" value="2-OXOGLUTARATE (2OG) AND FE(II)-DEPENDENT OXYGENASE SUPERFAMILY PROTEIN-RELATED"/>
    <property type="match status" value="1"/>
</dbReference>
<dbReference type="PROSITE" id="PS51471">
    <property type="entry name" value="FE2OG_OXY"/>
    <property type="match status" value="1"/>
</dbReference>
<evidence type="ECO:0000256" key="8">
    <source>
        <dbReference type="RuleBase" id="RU003682"/>
    </source>
</evidence>
<dbReference type="Pfam" id="PF03171">
    <property type="entry name" value="2OG-FeII_Oxy"/>
    <property type="match status" value="1"/>
</dbReference>
<dbReference type="STRING" id="3469.A0A4Y7ILQ6"/>
<dbReference type="OMA" id="RCAVNGY"/>
<gene>
    <name evidence="10" type="ORF">C5167_017146</name>
</gene>
<keyword evidence="1 8" id="KW-0479">Metal-binding</keyword>
<evidence type="ECO:0000256" key="1">
    <source>
        <dbReference type="ARBA" id="ARBA00022723"/>
    </source>
</evidence>
<comment type="catalytic activity">
    <reaction evidence="5">
        <text>gibberellin A1 + 2-oxoglutarate + O2 = gibberellin A8 + succinate + CO2</text>
        <dbReference type="Rhea" id="RHEA:15005"/>
        <dbReference type="ChEBI" id="CHEBI:15379"/>
        <dbReference type="ChEBI" id="CHEBI:16526"/>
        <dbReference type="ChEBI" id="CHEBI:16810"/>
        <dbReference type="ChEBI" id="CHEBI:30031"/>
        <dbReference type="ChEBI" id="CHEBI:58524"/>
        <dbReference type="ChEBI" id="CHEBI:58594"/>
        <dbReference type="EC" id="1.14.11.13"/>
    </reaction>
</comment>
<dbReference type="EMBL" id="CM010716">
    <property type="protein sequence ID" value="RZC48720.1"/>
    <property type="molecule type" value="Genomic_DNA"/>
</dbReference>
<dbReference type="InterPro" id="IPR005123">
    <property type="entry name" value="Oxoglu/Fe-dep_dioxygenase_dom"/>
</dbReference>
<evidence type="ECO:0000256" key="7">
    <source>
        <dbReference type="ARBA" id="ARBA00066708"/>
    </source>
</evidence>
<dbReference type="GO" id="GO:0046872">
    <property type="term" value="F:metal ion binding"/>
    <property type="evidence" value="ECO:0007669"/>
    <property type="project" value="UniProtKB-KW"/>
</dbReference>
<accession>A0A4Y7ILQ6</accession>
<dbReference type="SUPFAM" id="SSF51197">
    <property type="entry name" value="Clavaminate synthase-like"/>
    <property type="match status" value="1"/>
</dbReference>
<proteinExistence type="inferred from homology"/>
<dbReference type="Proteomes" id="UP000316621">
    <property type="component" value="Chromosome 2"/>
</dbReference>
<dbReference type="EC" id="1.14.11.13" evidence="7"/>
<dbReference type="InterPro" id="IPR026992">
    <property type="entry name" value="DIOX_N"/>
</dbReference>
<organism evidence="10 11">
    <name type="scientific">Papaver somniferum</name>
    <name type="common">Opium poppy</name>
    <dbReference type="NCBI Taxonomy" id="3469"/>
    <lineage>
        <taxon>Eukaryota</taxon>
        <taxon>Viridiplantae</taxon>
        <taxon>Streptophyta</taxon>
        <taxon>Embryophyta</taxon>
        <taxon>Tracheophyta</taxon>
        <taxon>Spermatophyta</taxon>
        <taxon>Magnoliopsida</taxon>
        <taxon>Ranunculales</taxon>
        <taxon>Papaveraceae</taxon>
        <taxon>Papaveroideae</taxon>
        <taxon>Papaver</taxon>
    </lineage>
</organism>
<dbReference type="PRINTS" id="PR00682">
    <property type="entry name" value="IPNSYNTHASE"/>
</dbReference>
<keyword evidence="4 8" id="KW-0408">Iron</keyword>
<evidence type="ECO:0000313" key="11">
    <source>
        <dbReference type="Proteomes" id="UP000316621"/>
    </source>
</evidence>